<organism evidence="1 2">
    <name type="scientific">Acinetobacter phage vB_AbaM_PhT2</name>
    <dbReference type="NCBI Taxonomy" id="2690230"/>
    <lineage>
        <taxon>Viruses</taxon>
        <taxon>Duplodnaviria</taxon>
        <taxon>Heunggongvirae</taxon>
        <taxon>Uroviricota</taxon>
        <taxon>Caudoviricetes</taxon>
        <taxon>Pantevenvirales</taxon>
        <taxon>Straboviridae</taxon>
        <taxon>Twarogvirinae</taxon>
        <taxon>Hadassahvirus</taxon>
        <taxon>Hadassahvirus pht2</taxon>
    </lineage>
</organism>
<evidence type="ECO:0000313" key="1">
    <source>
        <dbReference type="EMBL" id="QHJ75673.1"/>
    </source>
</evidence>
<dbReference type="EMBL" id="MN864865">
    <property type="protein sequence ID" value="QHJ75673.1"/>
    <property type="molecule type" value="Genomic_DNA"/>
</dbReference>
<proteinExistence type="predicted"/>
<evidence type="ECO:0000313" key="2">
    <source>
        <dbReference type="Proteomes" id="UP000464274"/>
    </source>
</evidence>
<accession>A0A6B9T0G4</accession>
<dbReference type="Proteomes" id="UP000464274">
    <property type="component" value="Segment"/>
</dbReference>
<reference evidence="1 2" key="1">
    <citation type="submission" date="2019-12" db="EMBL/GenBank/DDBJ databases">
        <title>Developing bacteriophages as a method of controlling the opportunistic pathogen Acinetobacter baumannii in Thai hospitals.</title>
        <authorList>
            <person name="Styles K.M."/>
            <person name="Smith S.E."/>
            <person name="Thummeepak R."/>
            <person name="Leungtongkam U."/>
            <person name="Christie G.S."/>
            <person name="Millard A."/>
            <person name="Moat J."/>
            <person name="Dowson C.C."/>
            <person name="Wellington E.M."/>
            <person name="Sitthisak S."/>
            <person name="Sagona A.P."/>
        </authorList>
    </citation>
    <scope>NUCLEOTIDE SEQUENCE [LARGE SCALE GENOMIC DNA]</scope>
</reference>
<gene>
    <name evidence="1" type="ORF">vBAbaMPhT2_061</name>
</gene>
<protein>
    <submittedName>
        <fullName evidence="1">Uncharacterized protein</fullName>
    </submittedName>
</protein>
<keyword evidence="2" id="KW-1185">Reference proteome</keyword>
<sequence>MIYVLFVILVLFIILAYRFINYRVKNKFGAFK</sequence>
<name>A0A6B9T0G4_9CAUD</name>